<gene>
    <name evidence="2" type="ORF">GMJLKIPL_5154</name>
</gene>
<dbReference type="Proteomes" id="UP001055153">
    <property type="component" value="Unassembled WGS sequence"/>
</dbReference>
<name>A0ABQ4SMT3_9HYPH</name>
<keyword evidence="1" id="KW-0812">Transmembrane</keyword>
<evidence type="ECO:0000313" key="3">
    <source>
        <dbReference type="Proteomes" id="UP001055153"/>
    </source>
</evidence>
<proteinExistence type="predicted"/>
<dbReference type="RefSeq" id="WP_238240600.1">
    <property type="nucleotide sequence ID" value="NZ_BPQQ01000070.1"/>
</dbReference>
<dbReference type="EMBL" id="BPQQ01000070">
    <property type="protein sequence ID" value="GJE03203.1"/>
    <property type="molecule type" value="Genomic_DNA"/>
</dbReference>
<feature type="transmembrane region" description="Helical" evidence="1">
    <location>
        <begin position="23"/>
        <end position="43"/>
    </location>
</feature>
<evidence type="ECO:0000313" key="2">
    <source>
        <dbReference type="EMBL" id="GJE03203.1"/>
    </source>
</evidence>
<keyword evidence="3" id="KW-1185">Reference proteome</keyword>
<accession>A0ABQ4SMT3</accession>
<reference evidence="2" key="2">
    <citation type="submission" date="2021-08" db="EMBL/GenBank/DDBJ databases">
        <authorList>
            <person name="Tani A."/>
            <person name="Ola A."/>
            <person name="Ogura Y."/>
            <person name="Katsura K."/>
            <person name="Hayashi T."/>
        </authorList>
    </citation>
    <scope>NUCLEOTIDE SEQUENCE</scope>
    <source>
        <strain evidence="2">DSM 17168</strain>
    </source>
</reference>
<protein>
    <submittedName>
        <fullName evidence="2">Uncharacterized protein</fullName>
    </submittedName>
</protein>
<organism evidence="2 3">
    <name type="scientific">Methylobacterium isbiliense</name>
    <dbReference type="NCBI Taxonomy" id="315478"/>
    <lineage>
        <taxon>Bacteria</taxon>
        <taxon>Pseudomonadati</taxon>
        <taxon>Pseudomonadota</taxon>
        <taxon>Alphaproteobacteria</taxon>
        <taxon>Hyphomicrobiales</taxon>
        <taxon>Methylobacteriaceae</taxon>
        <taxon>Methylobacterium</taxon>
    </lineage>
</organism>
<comment type="caution">
    <text evidence="2">The sequence shown here is derived from an EMBL/GenBank/DDBJ whole genome shotgun (WGS) entry which is preliminary data.</text>
</comment>
<sequence>MQLAQLDPSFLFGLPEKILSADAIVKIEVAIASAVAVAIWNSYRKRRRLRSALKIEVTLTSDMHARTYTQDTRRFLEEAIKRDANYRVTIFSSGEHVVIGNLTDDISYIDPYVARRIIMFDARSRLIDDVVAYMRTEDFTSLPYTKKLAIVRIPFDLQDELQGLAMQLKAEL</sequence>
<reference evidence="2" key="1">
    <citation type="journal article" date="2021" name="Front. Microbiol.">
        <title>Comprehensive Comparative Genomics and Phenotyping of Methylobacterium Species.</title>
        <authorList>
            <person name="Alessa O."/>
            <person name="Ogura Y."/>
            <person name="Fujitani Y."/>
            <person name="Takami H."/>
            <person name="Hayashi T."/>
            <person name="Sahin N."/>
            <person name="Tani A."/>
        </authorList>
    </citation>
    <scope>NUCLEOTIDE SEQUENCE</scope>
    <source>
        <strain evidence="2">DSM 17168</strain>
    </source>
</reference>
<keyword evidence="1" id="KW-1133">Transmembrane helix</keyword>
<evidence type="ECO:0000256" key="1">
    <source>
        <dbReference type="SAM" id="Phobius"/>
    </source>
</evidence>
<keyword evidence="1" id="KW-0472">Membrane</keyword>